<dbReference type="AlphaFoldDB" id="A0A1E4TA03"/>
<protein>
    <submittedName>
        <fullName evidence="1">Uncharacterized protein</fullName>
    </submittedName>
</protein>
<proteinExistence type="predicted"/>
<reference evidence="2" key="1">
    <citation type="submission" date="2016-02" db="EMBL/GenBank/DDBJ databases">
        <title>Comparative genomics of biotechnologically important yeasts.</title>
        <authorList>
            <consortium name="DOE Joint Genome Institute"/>
            <person name="Riley R."/>
            <person name="Haridas S."/>
            <person name="Wolfe K.H."/>
            <person name="Lopes M.R."/>
            <person name="Hittinger C.T."/>
            <person name="Goker M."/>
            <person name="Salamov A."/>
            <person name="Wisecaver J."/>
            <person name="Long T.M."/>
            <person name="Aerts A.L."/>
            <person name="Barry K."/>
            <person name="Choi C."/>
            <person name="Clum A."/>
            <person name="Coughlan A.Y."/>
            <person name="Deshpande S."/>
            <person name="Douglass A.P."/>
            <person name="Hanson S.J."/>
            <person name="Klenk H.-P."/>
            <person name="Labutti K."/>
            <person name="Lapidus A."/>
            <person name="Lindquist E."/>
            <person name="Lipzen A."/>
            <person name="Meier-Kolthoff J.P."/>
            <person name="Ohm R.A."/>
            <person name="Otillar R.P."/>
            <person name="Pangilinan J."/>
            <person name="Peng Y."/>
            <person name="Rokas A."/>
            <person name="Rosa C.A."/>
            <person name="Scheuner C."/>
            <person name="Sibirny A.A."/>
            <person name="Slot J.C."/>
            <person name="Stielow J.B."/>
            <person name="Sun H."/>
            <person name="Kurtzman C.P."/>
            <person name="Blackwell M."/>
            <person name="Jeffries T.W."/>
            <person name="Grigoriev I.V."/>
        </authorList>
    </citation>
    <scope>NUCLEOTIDE SEQUENCE [LARGE SCALE GENOMIC DNA]</scope>
    <source>
        <strain evidence="2">NRRL Y-17796</strain>
    </source>
</reference>
<gene>
    <name evidence="1" type="ORF">CANCADRAFT_32154</name>
</gene>
<accession>A0A1E4TA03</accession>
<keyword evidence="2" id="KW-1185">Reference proteome</keyword>
<evidence type="ECO:0000313" key="1">
    <source>
        <dbReference type="EMBL" id="ODV88615.1"/>
    </source>
</evidence>
<evidence type="ECO:0000313" key="2">
    <source>
        <dbReference type="Proteomes" id="UP000095023"/>
    </source>
</evidence>
<sequence length="62" mass="7391">MCYLYGTTELSAHHSAENTNGRLLYADLCYLSYWRIRIRLLEEREYITMALMPTSVTRREQS</sequence>
<name>A0A1E4TA03_9ASCO</name>
<dbReference type="EMBL" id="KV453843">
    <property type="protein sequence ID" value="ODV88615.1"/>
    <property type="molecule type" value="Genomic_DNA"/>
</dbReference>
<organism evidence="1 2">
    <name type="scientific">Tortispora caseinolytica NRRL Y-17796</name>
    <dbReference type="NCBI Taxonomy" id="767744"/>
    <lineage>
        <taxon>Eukaryota</taxon>
        <taxon>Fungi</taxon>
        <taxon>Dikarya</taxon>
        <taxon>Ascomycota</taxon>
        <taxon>Saccharomycotina</taxon>
        <taxon>Trigonopsidomycetes</taxon>
        <taxon>Trigonopsidales</taxon>
        <taxon>Trigonopsidaceae</taxon>
        <taxon>Tortispora</taxon>
    </lineage>
</organism>
<dbReference type="Proteomes" id="UP000095023">
    <property type="component" value="Unassembled WGS sequence"/>
</dbReference>